<dbReference type="Proteomes" id="UP001217089">
    <property type="component" value="Unassembled WGS sequence"/>
</dbReference>
<organism evidence="6 7">
    <name type="scientific">Tegillarca granosa</name>
    <name type="common">Malaysian cockle</name>
    <name type="synonym">Anadara granosa</name>
    <dbReference type="NCBI Taxonomy" id="220873"/>
    <lineage>
        <taxon>Eukaryota</taxon>
        <taxon>Metazoa</taxon>
        <taxon>Spiralia</taxon>
        <taxon>Lophotrochozoa</taxon>
        <taxon>Mollusca</taxon>
        <taxon>Bivalvia</taxon>
        <taxon>Autobranchia</taxon>
        <taxon>Pteriomorphia</taxon>
        <taxon>Arcoida</taxon>
        <taxon>Arcoidea</taxon>
        <taxon>Arcidae</taxon>
        <taxon>Tegillarca</taxon>
    </lineage>
</organism>
<dbReference type="InterPro" id="IPR023393">
    <property type="entry name" value="START-like_dom_sf"/>
</dbReference>
<keyword evidence="3" id="KW-0446">Lipid-binding</keyword>
<gene>
    <name evidence="6" type="ORF">KUTeg_018477</name>
</gene>
<dbReference type="SMART" id="SM00234">
    <property type="entry name" value="START"/>
    <property type="match status" value="1"/>
</dbReference>
<dbReference type="PANTHER" id="PTHR46374">
    <property type="entry name" value="PROTEIN CBG07384"/>
    <property type="match status" value="1"/>
</dbReference>
<keyword evidence="2" id="KW-0445">Lipid transport</keyword>
<comment type="caution">
    <text evidence="6">The sequence shown here is derived from an EMBL/GenBank/DDBJ whole genome shotgun (WGS) entry which is preliminary data.</text>
</comment>
<keyword evidence="1" id="KW-0813">Transport</keyword>
<dbReference type="Pfam" id="PF01852">
    <property type="entry name" value="START"/>
    <property type="match status" value="2"/>
</dbReference>
<dbReference type="PROSITE" id="PS50848">
    <property type="entry name" value="START"/>
    <property type="match status" value="1"/>
</dbReference>
<proteinExistence type="predicted"/>
<keyword evidence="7" id="KW-1185">Reference proteome</keyword>
<dbReference type="InterPro" id="IPR043556">
    <property type="entry name" value="StARD5/6"/>
</dbReference>
<accession>A0ABQ9EHW0</accession>
<feature type="domain" description="START" evidence="5">
    <location>
        <begin position="61"/>
        <end position="219"/>
    </location>
</feature>
<dbReference type="Gene3D" id="3.30.530.20">
    <property type="match status" value="2"/>
</dbReference>
<evidence type="ECO:0000259" key="5">
    <source>
        <dbReference type="PROSITE" id="PS50848"/>
    </source>
</evidence>
<dbReference type="PANTHER" id="PTHR46374:SF1">
    <property type="entry name" value="START DOMAIN-CONTAINING PROTEIN"/>
    <property type="match status" value="1"/>
</dbReference>
<evidence type="ECO:0000256" key="1">
    <source>
        <dbReference type="ARBA" id="ARBA00022448"/>
    </source>
</evidence>
<evidence type="ECO:0000313" key="6">
    <source>
        <dbReference type="EMBL" id="KAJ8304894.1"/>
    </source>
</evidence>
<dbReference type="InterPro" id="IPR002913">
    <property type="entry name" value="START_lipid-bd_dom"/>
</dbReference>
<name>A0ABQ9EHW0_TEGGR</name>
<dbReference type="EMBL" id="JARBDR010000903">
    <property type="protein sequence ID" value="KAJ8304894.1"/>
    <property type="molecule type" value="Genomic_DNA"/>
</dbReference>
<evidence type="ECO:0000256" key="2">
    <source>
        <dbReference type="ARBA" id="ARBA00023055"/>
    </source>
</evidence>
<evidence type="ECO:0000256" key="4">
    <source>
        <dbReference type="ARBA" id="ARBA00024750"/>
    </source>
</evidence>
<protein>
    <recommendedName>
        <fullName evidence="5">START domain-containing protein</fullName>
    </recommendedName>
</protein>
<evidence type="ECO:0000256" key="3">
    <source>
        <dbReference type="ARBA" id="ARBA00023121"/>
    </source>
</evidence>
<sequence>MDYRAKGEQVAQTLQNYCNSEDSWKPVKEGKNFKILYRKSSEFDGYIVVFDYVEPLPDGQRLKWDKTMKSIEILKQIDSDLRINRACTHSAAMGLISPRDFVDLIQIKETDEYISTNAVSVDNEKPEDNSHVRGWNYHTAVSIECDEFPPEKKFVRGWNYCCGIVVFKISNDPNKCKLVSLIQPDIKGMLPKSLVDSTIPSSMTDFFTQLTKALKDDGELNE</sequence>
<comment type="function">
    <text evidence="4">May be involved in the intracellular transport of sterols or other lipids. May bind cholesterol or other sterols.</text>
</comment>
<evidence type="ECO:0000313" key="7">
    <source>
        <dbReference type="Proteomes" id="UP001217089"/>
    </source>
</evidence>
<reference evidence="6 7" key="1">
    <citation type="submission" date="2022-12" db="EMBL/GenBank/DDBJ databases">
        <title>Chromosome-level genome of Tegillarca granosa.</title>
        <authorList>
            <person name="Kim J."/>
        </authorList>
    </citation>
    <scope>NUCLEOTIDE SEQUENCE [LARGE SCALE GENOMIC DNA]</scope>
    <source>
        <strain evidence="6">Teg-2019</strain>
        <tissue evidence="6">Adductor muscle</tissue>
    </source>
</reference>
<dbReference type="SUPFAM" id="SSF55961">
    <property type="entry name" value="Bet v1-like"/>
    <property type="match status" value="1"/>
</dbReference>